<dbReference type="Gene3D" id="2.40.10.240">
    <property type="entry name" value="QueA-like"/>
    <property type="match status" value="1"/>
</dbReference>
<reference evidence="5" key="1">
    <citation type="submission" date="2020-05" db="EMBL/GenBank/DDBJ databases">
        <authorList>
            <person name="Chiriac C."/>
            <person name="Salcher M."/>
            <person name="Ghai R."/>
            <person name="Kavagutti S V."/>
        </authorList>
    </citation>
    <scope>NUCLEOTIDE SEQUENCE</scope>
</reference>
<dbReference type="GO" id="GO:0008616">
    <property type="term" value="P:tRNA queuosine(34) biosynthetic process"/>
    <property type="evidence" value="ECO:0007669"/>
    <property type="project" value="UniProtKB-KW"/>
</dbReference>
<keyword evidence="1" id="KW-0963">Cytoplasm</keyword>
<dbReference type="Pfam" id="PF02547">
    <property type="entry name" value="Queuosine_synth"/>
    <property type="match status" value="1"/>
</dbReference>
<dbReference type="InterPro" id="IPR003699">
    <property type="entry name" value="QueA"/>
</dbReference>
<organism evidence="5">
    <name type="scientific">freshwater metagenome</name>
    <dbReference type="NCBI Taxonomy" id="449393"/>
    <lineage>
        <taxon>unclassified sequences</taxon>
        <taxon>metagenomes</taxon>
        <taxon>ecological metagenomes</taxon>
    </lineage>
</organism>
<proteinExistence type="inferred from homology"/>
<dbReference type="InterPro" id="IPR036100">
    <property type="entry name" value="QueA_sf"/>
</dbReference>
<evidence type="ECO:0000256" key="2">
    <source>
        <dbReference type="ARBA" id="ARBA00022679"/>
    </source>
</evidence>
<keyword evidence="3" id="KW-0949">S-adenosyl-L-methionine</keyword>
<dbReference type="InterPro" id="IPR042118">
    <property type="entry name" value="QueA_dom1"/>
</dbReference>
<keyword evidence="4" id="KW-0671">Queuosine biosynthesis</keyword>
<dbReference type="InterPro" id="IPR042119">
    <property type="entry name" value="QueA_dom2"/>
</dbReference>
<dbReference type="NCBIfam" id="NF001140">
    <property type="entry name" value="PRK00147.1"/>
    <property type="match status" value="1"/>
</dbReference>
<protein>
    <submittedName>
        <fullName evidence="5">Unannotated protein</fullName>
    </submittedName>
</protein>
<evidence type="ECO:0000256" key="1">
    <source>
        <dbReference type="ARBA" id="ARBA00022490"/>
    </source>
</evidence>
<name>A0A6J7DCX3_9ZZZZ</name>
<dbReference type="GO" id="GO:0051075">
    <property type="term" value="F:S-adenosylmethionine:tRNA ribosyltransferase-isomerase activity"/>
    <property type="evidence" value="ECO:0007669"/>
    <property type="project" value="TreeGrafter"/>
</dbReference>
<dbReference type="EMBL" id="CAFBLP010000010">
    <property type="protein sequence ID" value="CAB4867118.1"/>
    <property type="molecule type" value="Genomic_DNA"/>
</dbReference>
<sequence>MHIANFDYDLPAARIAQTPVEPRDAARLLVDQGPAAPLHRSVRDLGEFLRPGDLLVVNDSKVIPARLRLHRHSGGAAEVLLLEPVDGVGGDRRVWEALVRPGKKLRVGEQLLDSSGLPLVEIGRRTAAGDTFTVTLLGDDDPLDLLAGHGDMPLPPYITAPLTETSRYQTVYASEPGSAAAPTAGLHFTPELLQSVQDIGVQLARVELVVGLDTFQPMSVEDPLDHRIHSERYRVSAEVLDQCRSAKRVVAVGTTATRALESAATFAELEGRTRLFIHRGYEWKLVDLMMTNFHLPRTTLLLMIDAFVGQRWKALYDEALAQEYRFLSFGDAMLLDRSL</sequence>
<evidence type="ECO:0000256" key="3">
    <source>
        <dbReference type="ARBA" id="ARBA00022691"/>
    </source>
</evidence>
<evidence type="ECO:0000313" key="5">
    <source>
        <dbReference type="EMBL" id="CAB4867118.1"/>
    </source>
</evidence>
<evidence type="ECO:0000256" key="4">
    <source>
        <dbReference type="ARBA" id="ARBA00022785"/>
    </source>
</evidence>
<dbReference type="Gene3D" id="3.40.1780.10">
    <property type="entry name" value="QueA-like"/>
    <property type="match status" value="2"/>
</dbReference>
<dbReference type="NCBIfam" id="TIGR00113">
    <property type="entry name" value="queA"/>
    <property type="match status" value="1"/>
</dbReference>
<accession>A0A6J7DCX3</accession>
<dbReference type="HAMAP" id="MF_00113">
    <property type="entry name" value="QueA"/>
    <property type="match status" value="1"/>
</dbReference>
<dbReference type="AlphaFoldDB" id="A0A6J7DCX3"/>
<dbReference type="SUPFAM" id="SSF111337">
    <property type="entry name" value="QueA-like"/>
    <property type="match status" value="1"/>
</dbReference>
<gene>
    <name evidence="5" type="ORF">UFOPK3376_00601</name>
</gene>
<dbReference type="PANTHER" id="PTHR30307:SF0">
    <property type="entry name" value="S-ADENOSYLMETHIONINE:TRNA RIBOSYLTRANSFERASE-ISOMERASE"/>
    <property type="match status" value="1"/>
</dbReference>
<keyword evidence="2" id="KW-0808">Transferase</keyword>
<dbReference type="PANTHER" id="PTHR30307">
    <property type="entry name" value="S-ADENOSYLMETHIONINE:TRNA RIBOSYLTRANSFERASE-ISOMERASE"/>
    <property type="match status" value="1"/>
</dbReference>